<reference evidence="13 14" key="1">
    <citation type="submission" date="2011-01" db="EMBL/GenBank/DDBJ databases">
        <title>Whole genome sequence of Tetragenococcus halophilus NBRC 12172.</title>
        <authorList>
            <person name="Nakazawa H."/>
            <person name="Omata S."/>
            <person name="Koga C."/>
            <person name="Watanabe Y."/>
            <person name="Katano Y."/>
            <person name="Ito N."/>
            <person name="Tsukatani N."/>
            <person name="Ankai A."/>
            <person name="Oguchi A."/>
            <person name="Fukui S."/>
            <person name="Yashiro I."/>
            <person name="Kamata S."/>
            <person name="Hashimoto Y."/>
            <person name="Yamazaki J."/>
            <person name="Taguchi H."/>
            <person name="Tanaka A."/>
            <person name="Koyama T."/>
            <person name="Ichige A."/>
            <person name="Hanya Y."/>
            <person name="Tanikawa S."/>
            <person name="Yamazaki S."/>
            <person name="Fujita N."/>
        </authorList>
    </citation>
    <scope>NUCLEOTIDE SEQUENCE [LARGE SCALE GENOMIC DNA]</scope>
    <source>
        <strain evidence="14">DSM 20338 / JCM 20259 / NCIMB 9735 / NBRC 12172</strain>
    </source>
</reference>
<evidence type="ECO:0000256" key="7">
    <source>
        <dbReference type="ARBA" id="ARBA00023004"/>
    </source>
</evidence>
<dbReference type="InterPro" id="IPR051318">
    <property type="entry name" value="Fe-S_L-Ser"/>
</dbReference>
<feature type="domain" description="Serine dehydratase-like alpha subunit" evidence="12">
    <location>
        <begin position="9"/>
        <end position="127"/>
    </location>
</feature>
<dbReference type="PANTHER" id="PTHR30182">
    <property type="entry name" value="L-SERINE DEHYDRATASE"/>
    <property type="match status" value="1"/>
</dbReference>
<dbReference type="GO" id="GO:0003941">
    <property type="term" value="F:L-serine ammonia-lyase activity"/>
    <property type="evidence" value="ECO:0007669"/>
    <property type="project" value="UniProtKB-EC"/>
</dbReference>
<evidence type="ECO:0000256" key="5">
    <source>
        <dbReference type="ARBA" id="ARBA00022485"/>
    </source>
</evidence>
<evidence type="ECO:0000256" key="2">
    <source>
        <dbReference type="ARBA" id="ARBA00008636"/>
    </source>
</evidence>
<evidence type="ECO:0000256" key="4">
    <source>
        <dbReference type="ARBA" id="ARBA00022432"/>
    </source>
</evidence>
<proteinExistence type="inferred from homology"/>
<evidence type="ECO:0000256" key="10">
    <source>
        <dbReference type="ARBA" id="ARBA00041766"/>
    </source>
</evidence>
<dbReference type="InterPro" id="IPR005130">
    <property type="entry name" value="Ser_deHydtase-like_asu"/>
</dbReference>
<keyword evidence="5" id="KW-0004">4Fe-4S</keyword>
<name>A0AAN1SEL7_TETHN</name>
<evidence type="ECO:0000256" key="9">
    <source>
        <dbReference type="ARBA" id="ARBA00023239"/>
    </source>
</evidence>
<evidence type="ECO:0000256" key="1">
    <source>
        <dbReference type="ARBA" id="ARBA00001966"/>
    </source>
</evidence>
<dbReference type="GO" id="GO:0006094">
    <property type="term" value="P:gluconeogenesis"/>
    <property type="evidence" value="ECO:0007669"/>
    <property type="project" value="UniProtKB-KW"/>
</dbReference>
<evidence type="ECO:0000256" key="8">
    <source>
        <dbReference type="ARBA" id="ARBA00023014"/>
    </source>
</evidence>
<comment type="similarity">
    <text evidence="2">Belongs to the iron-sulfur dependent L-serine dehydratase family.</text>
</comment>
<gene>
    <name evidence="13" type="ordered locus">TEH_01900</name>
</gene>
<dbReference type="GO" id="GO:0046872">
    <property type="term" value="F:metal ion binding"/>
    <property type="evidence" value="ECO:0007669"/>
    <property type="project" value="UniProtKB-KW"/>
</dbReference>
<dbReference type="KEGG" id="thl:TEH_01900"/>
<sequence>MQKQVNSAQAASTVILNDVAMLFVAVMKNSCAHNIVVLSPTTEPSRVIPATLITINESMNLTNEEIIKILLSSEIVGAFIANQITFGEEVTDCQDENGAASCVNAAGVAQLLGEMIEQTFQVTSIAM</sequence>
<comment type="catalytic activity">
    <reaction evidence="11">
        <text>L-serine = pyruvate + NH4(+)</text>
        <dbReference type="Rhea" id="RHEA:19169"/>
        <dbReference type="ChEBI" id="CHEBI:15361"/>
        <dbReference type="ChEBI" id="CHEBI:28938"/>
        <dbReference type="ChEBI" id="CHEBI:33384"/>
        <dbReference type="EC" id="4.3.1.17"/>
    </reaction>
</comment>
<dbReference type="EMBL" id="AP012046">
    <property type="protein sequence ID" value="BAK93517.1"/>
    <property type="molecule type" value="Genomic_DNA"/>
</dbReference>
<evidence type="ECO:0000256" key="11">
    <source>
        <dbReference type="ARBA" id="ARBA00049406"/>
    </source>
</evidence>
<keyword evidence="6" id="KW-0479">Metal-binding</keyword>
<keyword evidence="9" id="KW-0456">Lyase</keyword>
<keyword evidence="7" id="KW-0408">Iron</keyword>
<dbReference type="AlphaFoldDB" id="A0AAN1SEL7"/>
<dbReference type="PANTHER" id="PTHR30182:SF12">
    <property type="entry name" value="L-SERINE DEHYDRATASE, BETA CHAIN-RELATED"/>
    <property type="match status" value="1"/>
</dbReference>
<accession>A0AAN1SEL7</accession>
<evidence type="ECO:0000313" key="13">
    <source>
        <dbReference type="EMBL" id="BAK93517.1"/>
    </source>
</evidence>
<keyword evidence="4" id="KW-0312">Gluconeogenesis</keyword>
<evidence type="ECO:0000259" key="12">
    <source>
        <dbReference type="Pfam" id="PF03313"/>
    </source>
</evidence>
<evidence type="ECO:0000256" key="3">
    <source>
        <dbReference type="ARBA" id="ARBA00012093"/>
    </source>
</evidence>
<organism evidence="13 14">
    <name type="scientific">Tetragenococcus halophilus (strain DSM 20338 / JCM 20259 / NCIMB 9735 / NBRC 12172)</name>
    <name type="common">Pediococcus halophilus</name>
    <dbReference type="NCBI Taxonomy" id="945021"/>
    <lineage>
        <taxon>Bacteria</taxon>
        <taxon>Bacillati</taxon>
        <taxon>Bacillota</taxon>
        <taxon>Bacilli</taxon>
        <taxon>Lactobacillales</taxon>
        <taxon>Enterococcaceae</taxon>
        <taxon>Tetragenococcus</taxon>
    </lineage>
</organism>
<keyword evidence="8" id="KW-0411">Iron-sulfur</keyword>
<protein>
    <recommendedName>
        <fullName evidence="3">L-serine ammonia-lyase</fullName>
        <ecNumber evidence="3">4.3.1.17</ecNumber>
    </recommendedName>
    <alternativeName>
        <fullName evidence="10">L-serine deaminase</fullName>
    </alternativeName>
</protein>
<dbReference type="Pfam" id="PF03313">
    <property type="entry name" value="SDH_alpha"/>
    <property type="match status" value="1"/>
</dbReference>
<dbReference type="EC" id="4.3.1.17" evidence="3"/>
<evidence type="ECO:0000313" key="14">
    <source>
        <dbReference type="Proteomes" id="UP000002663"/>
    </source>
</evidence>
<comment type="cofactor">
    <cofactor evidence="1">
        <name>[4Fe-4S] cluster</name>
        <dbReference type="ChEBI" id="CHEBI:49883"/>
    </cofactor>
</comment>
<dbReference type="GO" id="GO:0051539">
    <property type="term" value="F:4 iron, 4 sulfur cluster binding"/>
    <property type="evidence" value="ECO:0007669"/>
    <property type="project" value="UniProtKB-KW"/>
</dbReference>
<evidence type="ECO:0000256" key="6">
    <source>
        <dbReference type="ARBA" id="ARBA00022723"/>
    </source>
</evidence>
<dbReference type="Proteomes" id="UP000002663">
    <property type="component" value="Chromosome"/>
</dbReference>